<sequence>MTLFTTSMERQPSDNSERAEDFEWHIMRSILRALLDQNAEINALSHESMLLGSIQQEVLFLYVLLSLMVFCGVYVWIRLPQPNINGNMAISGPDSPMYEAQDMLERLARPVAPSESMATPHWETQEDLRILGRVLHKRTRLRLRGLEGGKTWVEAPGLVGMRVLALAGPLVHRAGWTYLAGATALGRSAPGERTAGRELVSRDNIHPKDRLIG</sequence>
<keyword evidence="2" id="KW-0812">Transmembrane</keyword>
<name>A0A9P7G210_9AGAR</name>
<evidence type="ECO:0000256" key="2">
    <source>
        <dbReference type="SAM" id="Phobius"/>
    </source>
</evidence>
<keyword evidence="4" id="KW-1185">Reference proteome</keyword>
<comment type="caution">
    <text evidence="3">The sequence shown here is derived from an EMBL/GenBank/DDBJ whole genome shotgun (WGS) entry which is preliminary data.</text>
</comment>
<feature type="region of interest" description="Disordered" evidence="1">
    <location>
        <begin position="189"/>
        <end position="213"/>
    </location>
</feature>
<accession>A0A9P7G210</accession>
<dbReference type="Proteomes" id="UP000775547">
    <property type="component" value="Unassembled WGS sequence"/>
</dbReference>
<proteinExistence type="predicted"/>
<protein>
    <submittedName>
        <fullName evidence="3">Uncharacterized protein</fullName>
    </submittedName>
</protein>
<evidence type="ECO:0000313" key="3">
    <source>
        <dbReference type="EMBL" id="KAG5642632.1"/>
    </source>
</evidence>
<gene>
    <name evidence="3" type="ORF">DXG03_002470</name>
</gene>
<feature type="transmembrane region" description="Helical" evidence="2">
    <location>
        <begin position="58"/>
        <end position="77"/>
    </location>
</feature>
<evidence type="ECO:0000313" key="4">
    <source>
        <dbReference type="Proteomes" id="UP000775547"/>
    </source>
</evidence>
<keyword evidence="2" id="KW-0472">Membrane</keyword>
<organism evidence="3 4">
    <name type="scientific">Asterophora parasitica</name>
    <dbReference type="NCBI Taxonomy" id="117018"/>
    <lineage>
        <taxon>Eukaryota</taxon>
        <taxon>Fungi</taxon>
        <taxon>Dikarya</taxon>
        <taxon>Basidiomycota</taxon>
        <taxon>Agaricomycotina</taxon>
        <taxon>Agaricomycetes</taxon>
        <taxon>Agaricomycetidae</taxon>
        <taxon>Agaricales</taxon>
        <taxon>Tricholomatineae</taxon>
        <taxon>Lyophyllaceae</taxon>
        <taxon>Asterophora</taxon>
    </lineage>
</organism>
<feature type="compositionally biased region" description="Basic and acidic residues" evidence="1">
    <location>
        <begin position="194"/>
        <end position="213"/>
    </location>
</feature>
<dbReference type="EMBL" id="JABCKV010000170">
    <property type="protein sequence ID" value="KAG5642632.1"/>
    <property type="molecule type" value="Genomic_DNA"/>
</dbReference>
<keyword evidence="2" id="KW-1133">Transmembrane helix</keyword>
<evidence type="ECO:0000256" key="1">
    <source>
        <dbReference type="SAM" id="MobiDB-lite"/>
    </source>
</evidence>
<reference evidence="3" key="1">
    <citation type="submission" date="2020-07" db="EMBL/GenBank/DDBJ databases">
        <authorList>
            <person name="Nieuwenhuis M."/>
            <person name="Van De Peppel L.J.J."/>
        </authorList>
    </citation>
    <scope>NUCLEOTIDE SEQUENCE</scope>
    <source>
        <strain evidence="3">AP01</strain>
        <tissue evidence="3">Mycelium</tissue>
    </source>
</reference>
<dbReference type="AlphaFoldDB" id="A0A9P7G210"/>
<reference evidence="3" key="2">
    <citation type="submission" date="2021-10" db="EMBL/GenBank/DDBJ databases">
        <title>Phylogenomics reveals ancestral predisposition of the termite-cultivated fungus Termitomyces towards a domesticated lifestyle.</title>
        <authorList>
            <person name="Auxier B."/>
            <person name="Grum-Grzhimaylo A."/>
            <person name="Cardenas M.E."/>
            <person name="Lodge J.D."/>
            <person name="Laessoe T."/>
            <person name="Pedersen O."/>
            <person name="Smith M.E."/>
            <person name="Kuyper T.W."/>
            <person name="Franco-Molano E.A."/>
            <person name="Baroni T.J."/>
            <person name="Aanen D.K."/>
        </authorList>
    </citation>
    <scope>NUCLEOTIDE SEQUENCE</scope>
    <source>
        <strain evidence="3">AP01</strain>
        <tissue evidence="3">Mycelium</tissue>
    </source>
</reference>